<comment type="caution">
    <text evidence="1">The sequence shown here is derived from an EMBL/GenBank/DDBJ whole genome shotgun (WGS) entry which is preliminary data.</text>
</comment>
<reference evidence="1 2" key="1">
    <citation type="submission" date="2024-06" db="EMBL/GenBank/DDBJ databases">
        <title>The Natural Products Discovery Center: Release of the First 8490 Sequenced Strains for Exploring Actinobacteria Biosynthetic Diversity.</title>
        <authorList>
            <person name="Kalkreuter E."/>
            <person name="Kautsar S.A."/>
            <person name="Yang D."/>
            <person name="Bader C.D."/>
            <person name="Teijaro C.N."/>
            <person name="Fluegel L."/>
            <person name="Davis C.M."/>
            <person name="Simpson J.R."/>
            <person name="Lauterbach L."/>
            <person name="Steele A.D."/>
            <person name="Gui C."/>
            <person name="Meng S."/>
            <person name="Li G."/>
            <person name="Viehrig K."/>
            <person name="Ye F."/>
            <person name="Su P."/>
            <person name="Kiefer A.F."/>
            <person name="Nichols A."/>
            <person name="Cepeda A.J."/>
            <person name="Yan W."/>
            <person name="Fan B."/>
            <person name="Jiang Y."/>
            <person name="Adhikari A."/>
            <person name="Zheng C.-J."/>
            <person name="Schuster L."/>
            <person name="Cowan T.M."/>
            <person name="Smanski M.J."/>
            <person name="Chevrette M.G."/>
            <person name="De Carvalho L.P.S."/>
            <person name="Shen B."/>
        </authorList>
    </citation>
    <scope>NUCLEOTIDE SEQUENCE [LARGE SCALE GENOMIC DNA]</scope>
    <source>
        <strain evidence="1 2">NPDC050100</strain>
    </source>
</reference>
<gene>
    <name evidence="1" type="ORF">AB0I59_38075</name>
</gene>
<sequence length="323" mass="35838">MAEYDENEGYTRDYRDRYAGLQVTQFDPDDETGDLPAPDSVAWRLSAEVYDSNRDYADMFARFMERVDTTKVSAVVIGSWQEAYDTSSEEVVRLLVDNAARFPALRSLFLGAMPMEECEISWIHQSDVTPLLEAFPLLERLDVRGGTGLGLRPVRHESLRTLRLETGGLPGAVVRAVGNCDLPALEHLELWLGVEQYGGDATLGDMEEILSGVRLPALRYLGLQDSEIEDEIAAAVATAPVVARLETLSLSMGMLTDAGAEALLTGQPLTHLRRLDLHHHYLSDEMIKRVQEALPGVEVDLSDQEQGEDDGDGEVWRYVAVDE</sequence>
<protein>
    <submittedName>
        <fullName evidence="1">STM4015 family protein</fullName>
    </submittedName>
</protein>
<accession>A0ABV3GS29</accession>
<name>A0ABV3GS29_MICGL</name>
<dbReference type="InterPro" id="IPR032675">
    <property type="entry name" value="LRR_dom_sf"/>
</dbReference>
<dbReference type="Proteomes" id="UP001551675">
    <property type="component" value="Unassembled WGS sequence"/>
</dbReference>
<dbReference type="RefSeq" id="WP_358141029.1">
    <property type="nucleotide sequence ID" value="NZ_JBFALK010000030.1"/>
</dbReference>
<keyword evidence="2" id="KW-1185">Reference proteome</keyword>
<dbReference type="NCBIfam" id="NF038076">
    <property type="entry name" value="fam_STM4015"/>
    <property type="match status" value="1"/>
</dbReference>
<dbReference type="InterPro" id="IPR047722">
    <property type="entry name" value="STM4015-like"/>
</dbReference>
<evidence type="ECO:0000313" key="2">
    <source>
        <dbReference type="Proteomes" id="UP001551675"/>
    </source>
</evidence>
<dbReference type="EMBL" id="JBFALK010000030">
    <property type="protein sequence ID" value="MEV0974438.1"/>
    <property type="molecule type" value="Genomic_DNA"/>
</dbReference>
<proteinExistence type="predicted"/>
<organism evidence="1 2">
    <name type="scientific">Microtetraspora glauca</name>
    <dbReference type="NCBI Taxonomy" id="1996"/>
    <lineage>
        <taxon>Bacteria</taxon>
        <taxon>Bacillati</taxon>
        <taxon>Actinomycetota</taxon>
        <taxon>Actinomycetes</taxon>
        <taxon>Streptosporangiales</taxon>
        <taxon>Streptosporangiaceae</taxon>
        <taxon>Microtetraspora</taxon>
    </lineage>
</organism>
<evidence type="ECO:0000313" key="1">
    <source>
        <dbReference type="EMBL" id="MEV0974438.1"/>
    </source>
</evidence>
<dbReference type="Gene3D" id="3.80.10.10">
    <property type="entry name" value="Ribonuclease Inhibitor"/>
    <property type="match status" value="1"/>
</dbReference>
<dbReference type="SUPFAM" id="SSF52047">
    <property type="entry name" value="RNI-like"/>
    <property type="match status" value="1"/>
</dbReference>